<dbReference type="Ensembl" id="ENSGGOT00000043459.1">
    <property type="protein sequence ID" value="ENSGGOP00000041818.1"/>
    <property type="gene ID" value="ENSGGOG00000040688.1"/>
</dbReference>
<dbReference type="Pfam" id="PF00002">
    <property type="entry name" value="7tm_2"/>
    <property type="match status" value="1"/>
</dbReference>
<reference evidence="14" key="1">
    <citation type="journal article" date="2012" name="Nature">
        <title>Insights into hominid evolution from the gorilla genome sequence.</title>
        <authorList>
            <person name="Scally A."/>
            <person name="Dutheil J.Y."/>
            <person name="Hillier L.W."/>
            <person name="Jordan G.E."/>
            <person name="Goodhead I."/>
            <person name="Herrero J."/>
            <person name="Hobolth A."/>
            <person name="Lappalainen T."/>
            <person name="Mailund T."/>
            <person name="Marques-Bonet T."/>
            <person name="McCarthy S."/>
            <person name="Montgomery S.H."/>
            <person name="Schwalie P.C."/>
            <person name="Tang Y.A."/>
            <person name="Ward M.C."/>
            <person name="Xue Y."/>
            <person name="Yngvadottir B."/>
            <person name="Alkan C."/>
            <person name="Andersen L.N."/>
            <person name="Ayub Q."/>
            <person name="Ball E.V."/>
            <person name="Beal K."/>
            <person name="Bradley B.J."/>
            <person name="Chen Y."/>
            <person name="Clee C.M."/>
            <person name="Fitzgerald S."/>
            <person name="Graves T.A."/>
            <person name="Gu Y."/>
            <person name="Heath P."/>
            <person name="Heger A."/>
            <person name="Karakoc E."/>
            <person name="Kolb-Kokocinski A."/>
            <person name="Laird G.K."/>
            <person name="Lunter G."/>
            <person name="Meader S."/>
            <person name="Mort M."/>
            <person name="Mullikin J.C."/>
            <person name="Munch K."/>
            <person name="O'Connor T.D."/>
            <person name="Phillips A.D."/>
            <person name="Prado-Martinez J."/>
            <person name="Rogers A.S."/>
            <person name="Sajjadian S."/>
            <person name="Schmidt D."/>
            <person name="Shaw K."/>
            <person name="Simpson J.T."/>
            <person name="Stenson P.D."/>
            <person name="Turner D.J."/>
            <person name="Vigilant L."/>
            <person name="Vilella A.J."/>
            <person name="Whitener W."/>
            <person name="Zhu B."/>
            <person name="Cooper D.N."/>
            <person name="de Jong P."/>
            <person name="Dermitzakis E.T."/>
            <person name="Eichler E.E."/>
            <person name="Flicek P."/>
            <person name="Goldman N."/>
            <person name="Mundy N.I."/>
            <person name="Ning Z."/>
            <person name="Odom D.T."/>
            <person name="Ponting C.P."/>
            <person name="Quail M.A."/>
            <person name="Ryder O.A."/>
            <person name="Searle S.M."/>
            <person name="Warren W.C."/>
            <person name="Wilson R.K."/>
            <person name="Schierup M.H."/>
            <person name="Rogers J."/>
            <person name="Tyler-Smith C."/>
            <person name="Durbin R."/>
        </authorList>
    </citation>
    <scope>NUCLEOTIDE SEQUENCE [LARGE SCALE GENOMIC DNA]</scope>
</reference>
<dbReference type="InterPro" id="IPR046338">
    <property type="entry name" value="GAIN_dom_sf"/>
</dbReference>
<evidence type="ECO:0000256" key="7">
    <source>
        <dbReference type="ARBA" id="ARBA00023136"/>
    </source>
</evidence>
<dbReference type="SMART" id="SM00303">
    <property type="entry name" value="GPS"/>
    <property type="match status" value="1"/>
</dbReference>
<feature type="transmembrane region" description="Helical" evidence="11">
    <location>
        <begin position="282"/>
        <end position="304"/>
    </location>
</feature>
<dbReference type="GO" id="GO:0016020">
    <property type="term" value="C:membrane"/>
    <property type="evidence" value="ECO:0007669"/>
    <property type="project" value="UniProtKB-SubCell"/>
</dbReference>
<reference evidence="14" key="3">
    <citation type="submission" date="2025-09" db="UniProtKB">
        <authorList>
            <consortium name="Ensembl"/>
        </authorList>
    </citation>
    <scope>IDENTIFICATION</scope>
</reference>
<feature type="region of interest" description="Disordered" evidence="10">
    <location>
        <begin position="426"/>
        <end position="446"/>
    </location>
</feature>
<evidence type="ECO:0000259" key="13">
    <source>
        <dbReference type="PROSITE" id="PS50261"/>
    </source>
</evidence>
<feature type="domain" description="G-protein coupled receptors family 2 profile 2" evidence="13">
    <location>
        <begin position="139"/>
        <end position="380"/>
    </location>
</feature>
<dbReference type="InterPro" id="IPR008078">
    <property type="entry name" value="GPCR_2_Ig-hepta-like_rcpt"/>
</dbReference>
<dbReference type="OMA" id="KSTAIGW"/>
<dbReference type="PRINTS" id="PR01695">
    <property type="entry name" value="IGHEPTARCPTR"/>
</dbReference>
<dbReference type="AlphaFoldDB" id="A0A2I2Z3K1"/>
<evidence type="ECO:0000259" key="12">
    <source>
        <dbReference type="PROSITE" id="PS50221"/>
    </source>
</evidence>
<accession>A0A2I2Z3K1</accession>
<evidence type="ECO:0000256" key="1">
    <source>
        <dbReference type="ARBA" id="ARBA00004141"/>
    </source>
</evidence>
<dbReference type="STRING" id="9593.ENSGGOP00000041818"/>
<dbReference type="GO" id="GO:0006112">
    <property type="term" value="P:energy reserve metabolic process"/>
    <property type="evidence" value="ECO:0000318"/>
    <property type="project" value="GO_Central"/>
</dbReference>
<dbReference type="GeneTree" id="ENSGT00940000154603"/>
<feature type="transmembrane region" description="Helical" evidence="11">
    <location>
        <begin position="356"/>
        <end position="378"/>
    </location>
</feature>
<dbReference type="Gene3D" id="2.60.220.50">
    <property type="match status" value="1"/>
</dbReference>
<evidence type="ECO:0000256" key="10">
    <source>
        <dbReference type="SAM" id="MobiDB-lite"/>
    </source>
</evidence>
<keyword evidence="6" id="KW-0675">Receptor</keyword>
<evidence type="ECO:0000256" key="4">
    <source>
        <dbReference type="ARBA" id="ARBA00022729"/>
    </source>
</evidence>
<evidence type="ECO:0000256" key="3">
    <source>
        <dbReference type="ARBA" id="ARBA00022692"/>
    </source>
</evidence>
<feature type="transmembrane region" description="Helical" evidence="11">
    <location>
        <begin position="222"/>
        <end position="244"/>
    </location>
</feature>
<dbReference type="InterPro" id="IPR057244">
    <property type="entry name" value="GAIN_B"/>
</dbReference>
<dbReference type="InterPro" id="IPR017981">
    <property type="entry name" value="GPCR_2-like_7TM"/>
</dbReference>
<dbReference type="PRINTS" id="PR00249">
    <property type="entry name" value="GPCRSECRETIN"/>
</dbReference>
<dbReference type="InParanoid" id="A0A2I2Z3K1"/>
<feature type="transmembrane region" description="Helical" evidence="11">
    <location>
        <begin position="181"/>
        <end position="202"/>
    </location>
</feature>
<keyword evidence="8" id="KW-1015">Disulfide bond</keyword>
<dbReference type="Bgee" id="ENSGGOG00000040688">
    <property type="expression patterns" value="Expressed in heart"/>
</dbReference>
<keyword evidence="15" id="KW-1185">Reference proteome</keyword>
<proteinExistence type="inferred from homology"/>
<protein>
    <recommendedName>
        <fullName evidence="16">Adhesion G protein-coupled receptor F5</fullName>
    </recommendedName>
</protein>
<evidence type="ECO:0000256" key="9">
    <source>
        <dbReference type="ARBA" id="ARBA00023180"/>
    </source>
</evidence>
<feature type="domain" description="GAIN-B" evidence="12">
    <location>
        <begin position="1"/>
        <end position="130"/>
    </location>
</feature>
<dbReference type="GO" id="GO:0007189">
    <property type="term" value="P:adenylate cyclase-activating G protein-coupled receptor signaling pathway"/>
    <property type="evidence" value="ECO:0000318"/>
    <property type="project" value="GO_Central"/>
</dbReference>
<evidence type="ECO:0000313" key="14">
    <source>
        <dbReference type="Ensembl" id="ENSGGOP00000041818.1"/>
    </source>
</evidence>
<evidence type="ECO:0000256" key="11">
    <source>
        <dbReference type="SAM" id="Phobius"/>
    </source>
</evidence>
<evidence type="ECO:0000313" key="15">
    <source>
        <dbReference type="Proteomes" id="UP000001519"/>
    </source>
</evidence>
<dbReference type="InterPro" id="IPR000832">
    <property type="entry name" value="GPCR_2_secretin-like"/>
</dbReference>
<keyword evidence="7 11" id="KW-0472">Membrane</keyword>
<dbReference type="Pfam" id="PF01825">
    <property type="entry name" value="GPS"/>
    <property type="match status" value="1"/>
</dbReference>
<name>A0A2I2Z3K1_GORGO</name>
<keyword evidence="6" id="KW-0807">Transducer</keyword>
<keyword evidence="9" id="KW-0325">Glycoprotein</keyword>
<reference evidence="14" key="2">
    <citation type="submission" date="2025-08" db="UniProtKB">
        <authorList>
            <consortium name="Ensembl"/>
        </authorList>
    </citation>
    <scope>IDENTIFICATION</scope>
</reference>
<comment type="similarity">
    <text evidence="2">Belongs to the G-protein coupled receptor 2 family. Adhesion G-protein coupled receptor (ADGR) subfamily.</text>
</comment>
<evidence type="ECO:0000256" key="8">
    <source>
        <dbReference type="ARBA" id="ARBA00023157"/>
    </source>
</evidence>
<dbReference type="GO" id="GO:0031410">
    <property type="term" value="C:cytoplasmic vesicle"/>
    <property type="evidence" value="ECO:0000318"/>
    <property type="project" value="GO_Central"/>
</dbReference>
<evidence type="ECO:0000256" key="6">
    <source>
        <dbReference type="ARBA" id="ARBA00023040"/>
    </source>
</evidence>
<evidence type="ECO:0000256" key="5">
    <source>
        <dbReference type="ARBA" id="ARBA00022989"/>
    </source>
</evidence>
<feature type="compositionally biased region" description="Low complexity" evidence="10">
    <location>
        <begin position="432"/>
        <end position="446"/>
    </location>
</feature>
<evidence type="ECO:0000256" key="2">
    <source>
        <dbReference type="ARBA" id="ARBA00007343"/>
    </source>
</evidence>
<organism evidence="14 15">
    <name type="scientific">Gorilla gorilla gorilla</name>
    <name type="common">Western lowland gorilla</name>
    <dbReference type="NCBI Taxonomy" id="9595"/>
    <lineage>
        <taxon>Eukaryota</taxon>
        <taxon>Metazoa</taxon>
        <taxon>Chordata</taxon>
        <taxon>Craniata</taxon>
        <taxon>Vertebrata</taxon>
        <taxon>Euteleostomi</taxon>
        <taxon>Mammalia</taxon>
        <taxon>Eutheria</taxon>
        <taxon>Euarchontoglires</taxon>
        <taxon>Primates</taxon>
        <taxon>Haplorrhini</taxon>
        <taxon>Catarrhini</taxon>
        <taxon>Hominidae</taxon>
        <taxon>Gorilla</taxon>
    </lineage>
</organism>
<dbReference type="InterPro" id="IPR051587">
    <property type="entry name" value="Adhesion_GPCR"/>
</dbReference>
<dbReference type="PROSITE" id="PS50221">
    <property type="entry name" value="GAIN_B"/>
    <property type="match status" value="1"/>
</dbReference>
<keyword evidence="6" id="KW-0297">G-protein coupled receptor</keyword>
<dbReference type="InterPro" id="IPR000203">
    <property type="entry name" value="GPS"/>
</dbReference>
<dbReference type="FunFam" id="1.20.1070.10:FF:000058">
    <property type="entry name" value="Adhesion G protein-coupled receptor F5"/>
    <property type="match status" value="1"/>
</dbReference>
<dbReference type="GO" id="GO:0004930">
    <property type="term" value="F:G protein-coupled receptor activity"/>
    <property type="evidence" value="ECO:0000318"/>
    <property type="project" value="GO_Central"/>
</dbReference>
<sequence>MSSMVIMSSHPKTYQQRFVFPYFDLWGNVVIDKSYLENLPSDSPIVTMAFPTLQAILAQGIQENNFADSLVMTTTVSHNMTMPFRISAFQQHGDWDSSGCYVEEGDGDNVTCICDLLTSFSILMSPDSSDPSSLLGILLDIISYVGVGFSIFSLAACLVVETVVWKSVTKNQTSYMRHTCIVNIAASLLVTHIWFIVVAATQDNHYILCKTACVAATFFIHFFYLSIFFWMLTLGLMLFYRLVFILHETSRSTQKAIAFCLGYGFYMRKNVCWLNWEDTKALLAFAIPALIIVVVNITITIVVITKILRPSIGDKPCKQEKSSLFQISKSIGVLMPLWGLTWGFDLTTVFPGTNLVFHIIFAILNVFQVSFTVQEALLNKFSLSRWSSQHSKSTSLGSSTPVFSINSPISRRFNSLFGKTGTYNVSTPEATSSSLENSSSAYLLLN</sequence>
<dbReference type="PANTHER" id="PTHR45813">
    <property type="entry name" value="IG-LIKE DOMAIN-CONTAINING PROTEIN"/>
    <property type="match status" value="1"/>
</dbReference>
<keyword evidence="5 11" id="KW-1133">Transmembrane helix</keyword>
<dbReference type="GO" id="GO:0007166">
    <property type="term" value="P:cell surface receptor signaling pathway"/>
    <property type="evidence" value="ECO:0007669"/>
    <property type="project" value="InterPro"/>
</dbReference>
<dbReference type="PANTHER" id="PTHR45813:SF4">
    <property type="entry name" value="ADHESION G PROTEIN-COUPLED RECEPTOR F5"/>
    <property type="match status" value="1"/>
</dbReference>
<dbReference type="GO" id="GO:0045444">
    <property type="term" value="P:fat cell differentiation"/>
    <property type="evidence" value="ECO:0000318"/>
    <property type="project" value="GO_Central"/>
</dbReference>
<feature type="transmembrane region" description="Helical" evidence="11">
    <location>
        <begin position="134"/>
        <end position="160"/>
    </location>
</feature>
<dbReference type="Gene3D" id="1.20.1070.10">
    <property type="entry name" value="Rhodopsin 7-helix transmembrane proteins"/>
    <property type="match status" value="1"/>
</dbReference>
<dbReference type="PROSITE" id="PS50261">
    <property type="entry name" value="G_PROTEIN_RECEP_F2_4"/>
    <property type="match status" value="1"/>
</dbReference>
<evidence type="ECO:0008006" key="16">
    <source>
        <dbReference type="Google" id="ProtNLM"/>
    </source>
</evidence>
<dbReference type="Proteomes" id="UP000001519">
    <property type="component" value="Unplaced"/>
</dbReference>
<keyword evidence="3 11" id="KW-0812">Transmembrane</keyword>
<comment type="subcellular location">
    <subcellularLocation>
        <location evidence="1">Membrane</location>
        <topology evidence="1">Multi-pass membrane protein</topology>
    </subcellularLocation>
</comment>
<keyword evidence="4" id="KW-0732">Signal</keyword>
<dbReference type="GO" id="GO:0019216">
    <property type="term" value="P:regulation of lipid metabolic process"/>
    <property type="evidence" value="ECO:0000318"/>
    <property type="project" value="GO_Central"/>
</dbReference>